<organism evidence="2 3">
    <name type="scientific">Zostera marina</name>
    <name type="common">Eelgrass</name>
    <dbReference type="NCBI Taxonomy" id="29655"/>
    <lineage>
        <taxon>Eukaryota</taxon>
        <taxon>Viridiplantae</taxon>
        <taxon>Streptophyta</taxon>
        <taxon>Embryophyta</taxon>
        <taxon>Tracheophyta</taxon>
        <taxon>Spermatophyta</taxon>
        <taxon>Magnoliopsida</taxon>
        <taxon>Liliopsida</taxon>
        <taxon>Zosteraceae</taxon>
        <taxon>Zostera</taxon>
    </lineage>
</organism>
<dbReference type="PANTHER" id="PTHR13318:SF77">
    <property type="entry name" value="F-BOX DOMAIN-CONTAINING PROTEIN"/>
    <property type="match status" value="1"/>
</dbReference>
<dbReference type="Gene3D" id="3.80.10.10">
    <property type="entry name" value="Ribonuclease Inhibitor"/>
    <property type="match status" value="2"/>
</dbReference>
<dbReference type="EMBL" id="LFYR01002147">
    <property type="protein sequence ID" value="KMZ56665.1"/>
    <property type="molecule type" value="Genomic_DNA"/>
</dbReference>
<evidence type="ECO:0000313" key="2">
    <source>
        <dbReference type="EMBL" id="KMZ56665.1"/>
    </source>
</evidence>
<sequence length="505" mass="57102">MKTTVMMDEALCDEMLQEIFRKLPPSSSSAISLVSRRWLTLHRSSLTSLTLRIPKHSHLPSSFLVLLLHRYTYLLSLTVLLPVSCCFDDDDDLEDNSDNLLLCLIAYPPHRHRLRHLRFMLGSVSSAALQKVSMVPPFRNLVSLNLSRIRPLCFRWVRFFPCLKELSVLNCSPSTDDCLVPGELAVRRGLLEEEEEVVEELGLEVISLCGIRWGDHGFRWLWRRCGNLKCLQLRSCDGTGDGTGEGTRGDDVEYRLLRNYNFARKLRNLQRLELRSCRTIADRVLLDVADNCRLLNSLLLYDGGSREGLRRFIERCTKSLHTLDFRLPLDLDNTHLITTAETFRNLTTLRLHSCCLITGDGLRSIGQVTGGSLSDLTLVNCDVIEKEVGLLTFLGQTLRLLRRLDLSHNDMLVDRELGSMLASCKNLIEIHLRGCQRLTNVIVTKLIKCCEGLETVDVTNCGGINIHGVETLIGDSPRLKKIVVDDSNLSPTARSSAYRRSIQVC</sequence>
<gene>
    <name evidence="2" type="ORF">ZOSMA_92G00240</name>
</gene>
<dbReference type="GO" id="GO:0019005">
    <property type="term" value="C:SCF ubiquitin ligase complex"/>
    <property type="evidence" value="ECO:0000318"/>
    <property type="project" value="GO_Central"/>
</dbReference>
<dbReference type="InterPro" id="IPR001810">
    <property type="entry name" value="F-box_dom"/>
</dbReference>
<dbReference type="OMA" id="RCDLQKL"/>
<dbReference type="Proteomes" id="UP000036987">
    <property type="component" value="Unassembled WGS sequence"/>
</dbReference>
<dbReference type="AlphaFoldDB" id="A0A0K9NL34"/>
<dbReference type="PANTHER" id="PTHR13318">
    <property type="entry name" value="PARTNER OF PAIRED, ISOFORM B-RELATED"/>
    <property type="match status" value="1"/>
</dbReference>
<dbReference type="STRING" id="29655.A0A0K9NL34"/>
<dbReference type="InterPro" id="IPR006553">
    <property type="entry name" value="Leu-rich_rpt_Cys-con_subtyp"/>
</dbReference>
<keyword evidence="3" id="KW-1185">Reference proteome</keyword>
<comment type="caution">
    <text evidence="2">The sequence shown here is derived from an EMBL/GenBank/DDBJ whole genome shotgun (WGS) entry which is preliminary data.</text>
</comment>
<dbReference type="InterPro" id="IPR036047">
    <property type="entry name" value="F-box-like_dom_sf"/>
</dbReference>
<dbReference type="OrthoDB" id="550575at2759"/>
<dbReference type="Pfam" id="PF00646">
    <property type="entry name" value="F-box"/>
    <property type="match status" value="1"/>
</dbReference>
<dbReference type="SMART" id="SM00367">
    <property type="entry name" value="LRR_CC"/>
    <property type="match status" value="4"/>
</dbReference>
<dbReference type="SUPFAM" id="SSF52047">
    <property type="entry name" value="RNI-like"/>
    <property type="match status" value="1"/>
</dbReference>
<proteinExistence type="predicted"/>
<protein>
    <recommendedName>
        <fullName evidence="1">F-box domain-containing protein</fullName>
    </recommendedName>
</protein>
<feature type="domain" description="F-box" evidence="1">
    <location>
        <begin position="11"/>
        <end position="40"/>
    </location>
</feature>
<name>A0A0K9NL34_ZOSMR</name>
<reference evidence="3" key="1">
    <citation type="journal article" date="2016" name="Nature">
        <title>The genome of the seagrass Zostera marina reveals angiosperm adaptation to the sea.</title>
        <authorList>
            <person name="Olsen J.L."/>
            <person name="Rouze P."/>
            <person name="Verhelst B."/>
            <person name="Lin Y.-C."/>
            <person name="Bayer T."/>
            <person name="Collen J."/>
            <person name="Dattolo E."/>
            <person name="De Paoli E."/>
            <person name="Dittami S."/>
            <person name="Maumus F."/>
            <person name="Michel G."/>
            <person name="Kersting A."/>
            <person name="Lauritano C."/>
            <person name="Lohaus R."/>
            <person name="Toepel M."/>
            <person name="Tonon T."/>
            <person name="Vanneste K."/>
            <person name="Amirebrahimi M."/>
            <person name="Brakel J."/>
            <person name="Bostroem C."/>
            <person name="Chovatia M."/>
            <person name="Grimwood J."/>
            <person name="Jenkins J.W."/>
            <person name="Jueterbock A."/>
            <person name="Mraz A."/>
            <person name="Stam W.T."/>
            <person name="Tice H."/>
            <person name="Bornberg-Bauer E."/>
            <person name="Green P.J."/>
            <person name="Pearson G.A."/>
            <person name="Procaccini G."/>
            <person name="Duarte C.M."/>
            <person name="Schmutz J."/>
            <person name="Reusch T.B.H."/>
            <person name="Van de Peer Y."/>
        </authorList>
    </citation>
    <scope>NUCLEOTIDE SEQUENCE [LARGE SCALE GENOMIC DNA]</scope>
    <source>
        <strain evidence="3">cv. Finnish</strain>
    </source>
</reference>
<evidence type="ECO:0000313" key="3">
    <source>
        <dbReference type="Proteomes" id="UP000036987"/>
    </source>
</evidence>
<dbReference type="InterPro" id="IPR032675">
    <property type="entry name" value="LRR_dom_sf"/>
</dbReference>
<dbReference type="SUPFAM" id="SSF81383">
    <property type="entry name" value="F-box domain"/>
    <property type="match status" value="1"/>
</dbReference>
<evidence type="ECO:0000259" key="1">
    <source>
        <dbReference type="Pfam" id="PF00646"/>
    </source>
</evidence>
<accession>A0A0K9NL34</accession>
<dbReference type="GO" id="GO:0031146">
    <property type="term" value="P:SCF-dependent proteasomal ubiquitin-dependent protein catabolic process"/>
    <property type="evidence" value="ECO:0000318"/>
    <property type="project" value="GO_Central"/>
</dbReference>